<proteinExistence type="predicted"/>
<feature type="coiled-coil region" evidence="1">
    <location>
        <begin position="26"/>
        <end position="131"/>
    </location>
</feature>
<evidence type="ECO:0000256" key="1">
    <source>
        <dbReference type="SAM" id="Coils"/>
    </source>
</evidence>
<evidence type="ECO:0000313" key="2">
    <source>
        <dbReference type="EMBL" id="CAD8898770.1"/>
    </source>
</evidence>
<dbReference type="AlphaFoldDB" id="A0A7S1BW98"/>
<organism evidence="2">
    <name type="scientific">Corethron hystrix</name>
    <dbReference type="NCBI Taxonomy" id="216773"/>
    <lineage>
        <taxon>Eukaryota</taxon>
        <taxon>Sar</taxon>
        <taxon>Stramenopiles</taxon>
        <taxon>Ochrophyta</taxon>
        <taxon>Bacillariophyta</taxon>
        <taxon>Coscinodiscophyceae</taxon>
        <taxon>Corethrophycidae</taxon>
        <taxon>Corethrales</taxon>
        <taxon>Corethraceae</taxon>
        <taxon>Corethron</taxon>
    </lineage>
</organism>
<protein>
    <submittedName>
        <fullName evidence="2">Uncharacterized protein</fullName>
    </submittedName>
</protein>
<gene>
    <name evidence="2" type="ORF">CHYS00102_LOCUS25986</name>
</gene>
<keyword evidence="1" id="KW-0175">Coiled coil</keyword>
<sequence>MEKQLTTADEKLSDLQTLSDHAFREKEGLVQQLKDLQQISVTLKEEHAATLAALEGSKVTMEKDCASLRENVKQMGRDQDVLRETMDEARTHAEKEISAWKEKLQHSQIECDKLEKQLSMADEKLSDLQTLSDHVKSEKEGFIQQLKDLHQTYVAFKEENAVIVATLGGSKLAAEEEVVSLKENLEKTGQDKEKIEEELSIIQIQLLEVSAVSESSARKNVQLMNQLEELQSAQSKTSEQSMTLVASLQYSQTVSEEKIKILEEKILSSMECAEESKQQLNSVNVELLELKTLLEASTNESSQWKKDLEEIRVARLDDKNSWELKLQSQISDSHKKIKILEDKVRTHDDLKEKYSLSTVSFEEEIIYLKEQLQELRTDKSSGRVVVNKLKDQVSLLSKDLENERISSNGQKEKLDQLTEICKDYEEKFSHSGSEINVAKETITDLKEKLELKTLAYHKLETDNNTPTLQQEMVELREKIQGFKTRESNNKNAINQLKQELSNKVLAEKNSDTNYMKHENNSKKLKSVIRKIQTRHTNQLKSDVMSPSLQELAECNKKLKVNWSNPLDQIKVMNVQESDGVNKELKNMNSEAHTSEIDQTKKVRYLTRSRRKLHTN</sequence>
<feature type="coiled-coil region" evidence="1">
    <location>
        <begin position="386"/>
        <end position="427"/>
    </location>
</feature>
<feature type="coiled-coil region" evidence="1">
    <location>
        <begin position="171"/>
        <end position="240"/>
    </location>
</feature>
<reference evidence="2" key="1">
    <citation type="submission" date="2021-01" db="EMBL/GenBank/DDBJ databases">
        <authorList>
            <person name="Corre E."/>
            <person name="Pelletier E."/>
            <person name="Niang G."/>
            <person name="Scheremetjew M."/>
            <person name="Finn R."/>
            <person name="Kale V."/>
            <person name="Holt S."/>
            <person name="Cochrane G."/>
            <person name="Meng A."/>
            <person name="Brown T."/>
            <person name="Cohen L."/>
        </authorList>
    </citation>
    <scope>NUCLEOTIDE SEQUENCE</scope>
    <source>
        <strain evidence="2">308</strain>
    </source>
</reference>
<accession>A0A7S1BW98</accession>
<dbReference type="Gene3D" id="1.20.5.170">
    <property type="match status" value="1"/>
</dbReference>
<name>A0A7S1BW98_9STRA</name>
<dbReference type="EMBL" id="HBFR01035638">
    <property type="protein sequence ID" value="CAD8898770.1"/>
    <property type="molecule type" value="Transcribed_RNA"/>
</dbReference>